<evidence type="ECO:0000313" key="3">
    <source>
        <dbReference type="Proteomes" id="UP000077266"/>
    </source>
</evidence>
<sequence length="92" mass="9841">MADESAEGGLFAACCLTICVTTCQTMCFFTTCGRGQGSAKQRGCCDSCFSKGFNEDDFEARQRKDAEEKAAARGMDAPPTPQPPMNAQTPRS</sequence>
<feature type="compositionally biased region" description="Basic and acidic residues" evidence="1">
    <location>
        <begin position="59"/>
        <end position="71"/>
    </location>
</feature>
<evidence type="ECO:0000313" key="2">
    <source>
        <dbReference type="EMBL" id="KZV87782.1"/>
    </source>
</evidence>
<dbReference type="AlphaFoldDB" id="A0A165EVK7"/>
<keyword evidence="3" id="KW-1185">Reference proteome</keyword>
<proteinExistence type="predicted"/>
<dbReference type="InParanoid" id="A0A165EVK7"/>
<accession>A0A165EVK7</accession>
<dbReference type="OrthoDB" id="2982273at2759"/>
<gene>
    <name evidence="2" type="ORF">EXIGLDRAFT_839742</name>
</gene>
<reference evidence="2 3" key="1">
    <citation type="journal article" date="2016" name="Mol. Biol. Evol.">
        <title>Comparative Genomics of Early-Diverging Mushroom-Forming Fungi Provides Insights into the Origins of Lignocellulose Decay Capabilities.</title>
        <authorList>
            <person name="Nagy L.G."/>
            <person name="Riley R."/>
            <person name="Tritt A."/>
            <person name="Adam C."/>
            <person name="Daum C."/>
            <person name="Floudas D."/>
            <person name="Sun H."/>
            <person name="Yadav J.S."/>
            <person name="Pangilinan J."/>
            <person name="Larsson K.H."/>
            <person name="Matsuura K."/>
            <person name="Barry K."/>
            <person name="Labutti K."/>
            <person name="Kuo R."/>
            <person name="Ohm R.A."/>
            <person name="Bhattacharya S.S."/>
            <person name="Shirouzu T."/>
            <person name="Yoshinaga Y."/>
            <person name="Martin F.M."/>
            <person name="Grigoriev I.V."/>
            <person name="Hibbett D.S."/>
        </authorList>
    </citation>
    <scope>NUCLEOTIDE SEQUENCE [LARGE SCALE GENOMIC DNA]</scope>
    <source>
        <strain evidence="2 3">HHB12029</strain>
    </source>
</reference>
<protein>
    <submittedName>
        <fullName evidence="2">Uncharacterized protein</fullName>
    </submittedName>
</protein>
<name>A0A165EVK7_EXIGL</name>
<organism evidence="2 3">
    <name type="scientific">Exidia glandulosa HHB12029</name>
    <dbReference type="NCBI Taxonomy" id="1314781"/>
    <lineage>
        <taxon>Eukaryota</taxon>
        <taxon>Fungi</taxon>
        <taxon>Dikarya</taxon>
        <taxon>Basidiomycota</taxon>
        <taxon>Agaricomycotina</taxon>
        <taxon>Agaricomycetes</taxon>
        <taxon>Auriculariales</taxon>
        <taxon>Exidiaceae</taxon>
        <taxon>Exidia</taxon>
    </lineage>
</organism>
<dbReference type="EMBL" id="KV426116">
    <property type="protein sequence ID" value="KZV87782.1"/>
    <property type="molecule type" value="Genomic_DNA"/>
</dbReference>
<evidence type="ECO:0000256" key="1">
    <source>
        <dbReference type="SAM" id="MobiDB-lite"/>
    </source>
</evidence>
<dbReference type="Proteomes" id="UP000077266">
    <property type="component" value="Unassembled WGS sequence"/>
</dbReference>
<feature type="region of interest" description="Disordered" evidence="1">
    <location>
        <begin position="58"/>
        <end position="92"/>
    </location>
</feature>